<dbReference type="SUPFAM" id="SSF54928">
    <property type="entry name" value="RNA-binding domain, RBD"/>
    <property type="match status" value="1"/>
</dbReference>
<keyword evidence="3" id="KW-1185">Reference proteome</keyword>
<gene>
    <name evidence="2" type="ORF">V6N11_048860</name>
</gene>
<accession>A0ABR2PX68</accession>
<protein>
    <recommendedName>
        <fullName evidence="4">RRM domain-containing protein</fullName>
    </recommendedName>
</protein>
<evidence type="ECO:0000256" key="1">
    <source>
        <dbReference type="SAM" id="MobiDB-lite"/>
    </source>
</evidence>
<dbReference type="Proteomes" id="UP001396334">
    <property type="component" value="Unassembled WGS sequence"/>
</dbReference>
<dbReference type="EMBL" id="JBBPBN010000050">
    <property type="protein sequence ID" value="KAK8992790.1"/>
    <property type="molecule type" value="Genomic_DNA"/>
</dbReference>
<evidence type="ECO:0000313" key="2">
    <source>
        <dbReference type="EMBL" id="KAK8992790.1"/>
    </source>
</evidence>
<evidence type="ECO:0000313" key="3">
    <source>
        <dbReference type="Proteomes" id="UP001396334"/>
    </source>
</evidence>
<organism evidence="2 3">
    <name type="scientific">Hibiscus sabdariffa</name>
    <name type="common">roselle</name>
    <dbReference type="NCBI Taxonomy" id="183260"/>
    <lineage>
        <taxon>Eukaryota</taxon>
        <taxon>Viridiplantae</taxon>
        <taxon>Streptophyta</taxon>
        <taxon>Embryophyta</taxon>
        <taxon>Tracheophyta</taxon>
        <taxon>Spermatophyta</taxon>
        <taxon>Magnoliopsida</taxon>
        <taxon>eudicotyledons</taxon>
        <taxon>Gunneridae</taxon>
        <taxon>Pentapetalae</taxon>
        <taxon>rosids</taxon>
        <taxon>malvids</taxon>
        <taxon>Malvales</taxon>
        <taxon>Malvaceae</taxon>
        <taxon>Malvoideae</taxon>
        <taxon>Hibiscus</taxon>
    </lineage>
</organism>
<feature type="compositionally biased region" description="Low complexity" evidence="1">
    <location>
        <begin position="71"/>
        <end position="87"/>
    </location>
</feature>
<dbReference type="InterPro" id="IPR035979">
    <property type="entry name" value="RBD_domain_sf"/>
</dbReference>
<evidence type="ECO:0008006" key="4">
    <source>
        <dbReference type="Google" id="ProtNLM"/>
    </source>
</evidence>
<name>A0ABR2PX68_9ROSI</name>
<comment type="caution">
    <text evidence="2">The sequence shown here is derived from an EMBL/GenBank/DDBJ whole genome shotgun (WGS) entry which is preliminary data.</text>
</comment>
<feature type="region of interest" description="Disordered" evidence="1">
    <location>
        <begin position="49"/>
        <end position="115"/>
    </location>
</feature>
<reference evidence="2 3" key="1">
    <citation type="journal article" date="2024" name="G3 (Bethesda)">
        <title>Genome assembly of Hibiscus sabdariffa L. provides insights into metabolisms of medicinal natural products.</title>
        <authorList>
            <person name="Kim T."/>
        </authorList>
    </citation>
    <scope>NUCLEOTIDE SEQUENCE [LARGE SCALE GENOMIC DNA]</scope>
    <source>
        <strain evidence="2">TK-2024</strain>
        <tissue evidence="2">Old leaves</tissue>
    </source>
</reference>
<proteinExistence type="predicted"/>
<feature type="compositionally biased region" description="Low complexity" evidence="1">
    <location>
        <begin position="104"/>
        <end position="113"/>
    </location>
</feature>
<sequence length="156" mass="17168">MSFWRQEGGNAGTGGIVTLYVGNLPEKLHWSGLRLAFGRHRDIVDSYIAKKTQYSSKKNNREKKDGREEGSASVSSSTGRSQSLKSKGGSGEKNDEENEKGKENSSSGLSSSLKFGNVKPSWAKIVKENRSPNEDNDLAAKMISEDVKKYGHWNRG</sequence>